<keyword evidence="4" id="KW-1185">Reference proteome</keyword>
<feature type="transmembrane region" description="Helical" evidence="2">
    <location>
        <begin position="30"/>
        <end position="58"/>
    </location>
</feature>
<proteinExistence type="predicted"/>
<protein>
    <submittedName>
        <fullName evidence="3">Uncharacterized protein</fullName>
    </submittedName>
</protein>
<evidence type="ECO:0000313" key="3">
    <source>
        <dbReference type="EMBL" id="GLC60699.1"/>
    </source>
</evidence>
<evidence type="ECO:0000256" key="1">
    <source>
        <dbReference type="SAM" id="MobiDB-lite"/>
    </source>
</evidence>
<name>A0A9W6BYN9_9CHLO</name>
<feature type="region of interest" description="Disordered" evidence="1">
    <location>
        <begin position="65"/>
        <end position="131"/>
    </location>
</feature>
<reference evidence="3 4" key="1">
    <citation type="journal article" date="2023" name="Commun. Biol.">
        <title>Reorganization of the ancestral sex-determining regions during the evolution of trioecy in Pleodorina starrii.</title>
        <authorList>
            <person name="Takahashi K."/>
            <person name="Suzuki S."/>
            <person name="Kawai-Toyooka H."/>
            <person name="Yamamoto K."/>
            <person name="Hamaji T."/>
            <person name="Ootsuki R."/>
            <person name="Yamaguchi H."/>
            <person name="Kawachi M."/>
            <person name="Higashiyama T."/>
            <person name="Nozaki H."/>
        </authorList>
    </citation>
    <scope>NUCLEOTIDE SEQUENCE [LARGE SCALE GENOMIC DNA]</scope>
    <source>
        <strain evidence="3 4">NIES-4479</strain>
    </source>
</reference>
<evidence type="ECO:0000256" key="2">
    <source>
        <dbReference type="SAM" id="Phobius"/>
    </source>
</evidence>
<accession>A0A9W6BYN9</accession>
<gene>
    <name evidence="3" type="primary">PLESTBF000808</name>
    <name evidence="3" type="ORF">PLESTB_001659700</name>
</gene>
<sequence>MAANNGPNHAAPKFDSPACWIEFYGRRQSFIALSAAAVGMLATIVLYFQQLPVAMVLFELDRMTERREGSRSSGGSDGEGEGEAGAWERRGPPVVAMPTTVTRGSVQPRPGCGRRWSLRRRRRSGAACRRA</sequence>
<dbReference type="Proteomes" id="UP001165080">
    <property type="component" value="Unassembled WGS sequence"/>
</dbReference>
<evidence type="ECO:0000313" key="4">
    <source>
        <dbReference type="Proteomes" id="UP001165080"/>
    </source>
</evidence>
<keyword evidence="2" id="KW-0812">Transmembrane</keyword>
<organism evidence="3 4">
    <name type="scientific">Pleodorina starrii</name>
    <dbReference type="NCBI Taxonomy" id="330485"/>
    <lineage>
        <taxon>Eukaryota</taxon>
        <taxon>Viridiplantae</taxon>
        <taxon>Chlorophyta</taxon>
        <taxon>core chlorophytes</taxon>
        <taxon>Chlorophyceae</taxon>
        <taxon>CS clade</taxon>
        <taxon>Chlamydomonadales</taxon>
        <taxon>Volvocaceae</taxon>
        <taxon>Pleodorina</taxon>
    </lineage>
</organism>
<feature type="compositionally biased region" description="Basic residues" evidence="1">
    <location>
        <begin position="116"/>
        <end position="131"/>
    </location>
</feature>
<dbReference type="EMBL" id="BRXU01000037">
    <property type="protein sequence ID" value="GLC60699.1"/>
    <property type="molecule type" value="Genomic_DNA"/>
</dbReference>
<keyword evidence="2" id="KW-0472">Membrane</keyword>
<keyword evidence="2" id="KW-1133">Transmembrane helix</keyword>
<comment type="caution">
    <text evidence="3">The sequence shown here is derived from an EMBL/GenBank/DDBJ whole genome shotgun (WGS) entry which is preliminary data.</text>
</comment>
<dbReference type="AlphaFoldDB" id="A0A9W6BYN9"/>